<protein>
    <recommendedName>
        <fullName evidence="6">Copper resistance protein D</fullName>
    </recommendedName>
</protein>
<dbReference type="eggNOG" id="COG1276">
    <property type="taxonomic scope" value="Bacteria"/>
</dbReference>
<name>G7UNF6_PSEUP</name>
<keyword evidence="6" id="KW-0997">Cell inner membrane</keyword>
<reference evidence="8 9" key="1">
    <citation type="journal article" date="2012" name="J. Bacteriol.">
        <title>Complete Genome Sequence of the BTEX-Degrading Bacterium Pseudoxanthomonas spadix BD-a59.</title>
        <authorList>
            <person name="Lee S.H."/>
            <person name="Jin H.M."/>
            <person name="Lee H.J."/>
            <person name="Kim J.M."/>
            <person name="Jeon C.O."/>
        </authorList>
    </citation>
    <scope>NUCLEOTIDE SEQUENCE [LARGE SCALE GENOMIC DNA]</scope>
    <source>
        <strain evidence="8 9">BD-a59</strain>
    </source>
</reference>
<dbReference type="Proteomes" id="UP000005870">
    <property type="component" value="Chromosome"/>
</dbReference>
<evidence type="ECO:0000256" key="2">
    <source>
        <dbReference type="ARBA" id="ARBA00022475"/>
    </source>
</evidence>
<feature type="transmembrane region" description="Helical" evidence="6">
    <location>
        <begin position="126"/>
        <end position="144"/>
    </location>
</feature>
<sequence length="314" mass="33091">MSSVPAYALRFVQYLDLMLLFGLPLFSWYGLRRSVPGGDPWLPLTRSALSGALLVSAVFGVALTGIDVVFKTTEIMGMPVTELDRASLGWYLFETAAGRAALARTAVLVVLIAFLGWQSRREERSFFSPLVAALAGCALLTLAWNGHAAAGEGASGVLRLAAGIAHLLAAGGWIGAIAAFLIILSRRSASARSAPLQVLHQTLQDFSGPGTVFVGILVVTGVLHYGDLTGWSVVPLFHSVHGKLLLVKLALFAAMLGLAALHRWRVVPRLEGEVLAGGGSRSLQTLRLTVTIEATLAVLIIAAVSILGTLNPHG</sequence>
<dbReference type="AlphaFoldDB" id="G7UNF6"/>
<dbReference type="KEGG" id="psd:DSC_03670"/>
<feature type="transmembrane region" description="Helical" evidence="6">
    <location>
        <begin position="52"/>
        <end position="70"/>
    </location>
</feature>
<comment type="function">
    <text evidence="6">Involved in copper resistance.</text>
</comment>
<organism evidence="8 9">
    <name type="scientific">Pseudoxanthomonas spadix (strain BD-a59)</name>
    <dbReference type="NCBI Taxonomy" id="1045855"/>
    <lineage>
        <taxon>Bacteria</taxon>
        <taxon>Pseudomonadati</taxon>
        <taxon>Pseudomonadota</taxon>
        <taxon>Gammaproteobacteria</taxon>
        <taxon>Lysobacterales</taxon>
        <taxon>Lysobacteraceae</taxon>
        <taxon>Pseudoxanthomonas</taxon>
    </lineage>
</organism>
<keyword evidence="5 6" id="KW-0472">Membrane</keyword>
<evidence type="ECO:0000313" key="9">
    <source>
        <dbReference type="Proteomes" id="UP000005870"/>
    </source>
</evidence>
<comment type="caution">
    <text evidence="6">Lacks conserved residue(s) required for the propagation of feature annotation.</text>
</comment>
<evidence type="ECO:0000313" key="8">
    <source>
        <dbReference type="EMBL" id="AER55387.1"/>
    </source>
</evidence>
<feature type="domain" description="Copper resistance protein D" evidence="7">
    <location>
        <begin position="201"/>
        <end position="307"/>
    </location>
</feature>
<comment type="subcellular location">
    <subcellularLocation>
        <location evidence="6">Cell inner membrane</location>
        <topology evidence="6">Multi-pass membrane protein</topology>
    </subcellularLocation>
    <subcellularLocation>
        <location evidence="1">Cell membrane</location>
        <topology evidence="1">Multi-pass membrane protein</topology>
    </subcellularLocation>
</comment>
<dbReference type="OrthoDB" id="6053803at2"/>
<dbReference type="Pfam" id="PF05425">
    <property type="entry name" value="CopD"/>
    <property type="match status" value="1"/>
</dbReference>
<feature type="transmembrane region" description="Helical" evidence="6">
    <location>
        <begin position="12"/>
        <end position="31"/>
    </location>
</feature>
<dbReference type="NCBIfam" id="NF033808">
    <property type="entry name" value="copper_CopD"/>
    <property type="match status" value="1"/>
</dbReference>
<dbReference type="InterPro" id="IPR047689">
    <property type="entry name" value="CopD"/>
</dbReference>
<keyword evidence="3 6" id="KW-0812">Transmembrane</keyword>
<proteinExistence type="inferred from homology"/>
<dbReference type="PANTHER" id="PTHR34820">
    <property type="entry name" value="INNER MEMBRANE PROTEIN YEBZ"/>
    <property type="match status" value="1"/>
</dbReference>
<evidence type="ECO:0000256" key="6">
    <source>
        <dbReference type="RuleBase" id="RU369037"/>
    </source>
</evidence>
<dbReference type="GO" id="GO:0006825">
    <property type="term" value="P:copper ion transport"/>
    <property type="evidence" value="ECO:0007669"/>
    <property type="project" value="InterPro"/>
</dbReference>
<feature type="transmembrane region" description="Helical" evidence="6">
    <location>
        <begin position="206"/>
        <end position="225"/>
    </location>
</feature>
<gene>
    <name evidence="8" type="ordered locus">DSC_03670</name>
</gene>
<dbReference type="STRING" id="1045855.DSC_03670"/>
<evidence type="ECO:0000256" key="1">
    <source>
        <dbReference type="ARBA" id="ARBA00004651"/>
    </source>
</evidence>
<dbReference type="GO" id="GO:0046688">
    <property type="term" value="P:response to copper ion"/>
    <property type="evidence" value="ECO:0007669"/>
    <property type="project" value="UniProtKB-UniRule"/>
</dbReference>
<evidence type="ECO:0000259" key="7">
    <source>
        <dbReference type="Pfam" id="PF05425"/>
    </source>
</evidence>
<evidence type="ECO:0000256" key="3">
    <source>
        <dbReference type="ARBA" id="ARBA00022692"/>
    </source>
</evidence>
<dbReference type="InterPro" id="IPR032694">
    <property type="entry name" value="CopC/D"/>
</dbReference>
<evidence type="ECO:0000256" key="4">
    <source>
        <dbReference type="ARBA" id="ARBA00022989"/>
    </source>
</evidence>
<keyword evidence="6" id="KW-0186">Copper</keyword>
<dbReference type="GO" id="GO:0005886">
    <property type="term" value="C:plasma membrane"/>
    <property type="evidence" value="ECO:0007669"/>
    <property type="project" value="UniProtKB-SubCell"/>
</dbReference>
<feature type="transmembrane region" description="Helical" evidence="6">
    <location>
        <begin position="285"/>
        <end position="308"/>
    </location>
</feature>
<evidence type="ECO:0000256" key="5">
    <source>
        <dbReference type="ARBA" id="ARBA00023136"/>
    </source>
</evidence>
<dbReference type="EMBL" id="CP003093">
    <property type="protein sequence ID" value="AER55387.1"/>
    <property type="molecule type" value="Genomic_DNA"/>
</dbReference>
<comment type="similarity">
    <text evidence="6">Belongs to the CopD family.</text>
</comment>
<keyword evidence="4 6" id="KW-1133">Transmembrane helix</keyword>
<feature type="transmembrane region" description="Helical" evidence="6">
    <location>
        <begin position="245"/>
        <end position="264"/>
    </location>
</feature>
<dbReference type="InterPro" id="IPR008457">
    <property type="entry name" value="Cu-R_CopD_dom"/>
</dbReference>
<dbReference type="HOGENOM" id="CLU_075540_0_0_6"/>
<keyword evidence="9" id="KW-1185">Reference proteome</keyword>
<accession>G7UNF6</accession>
<keyword evidence="2 6" id="KW-1003">Cell membrane</keyword>
<dbReference type="PANTHER" id="PTHR34820:SF4">
    <property type="entry name" value="INNER MEMBRANE PROTEIN YEBZ"/>
    <property type="match status" value="1"/>
</dbReference>
<feature type="transmembrane region" description="Helical" evidence="6">
    <location>
        <begin position="164"/>
        <end position="185"/>
    </location>
</feature>